<organism evidence="1 2">
    <name type="scientific">Dreissena polymorpha</name>
    <name type="common">Zebra mussel</name>
    <name type="synonym">Mytilus polymorpha</name>
    <dbReference type="NCBI Taxonomy" id="45954"/>
    <lineage>
        <taxon>Eukaryota</taxon>
        <taxon>Metazoa</taxon>
        <taxon>Spiralia</taxon>
        <taxon>Lophotrochozoa</taxon>
        <taxon>Mollusca</taxon>
        <taxon>Bivalvia</taxon>
        <taxon>Autobranchia</taxon>
        <taxon>Heteroconchia</taxon>
        <taxon>Euheterodonta</taxon>
        <taxon>Imparidentia</taxon>
        <taxon>Neoheterodontei</taxon>
        <taxon>Myida</taxon>
        <taxon>Dreissenoidea</taxon>
        <taxon>Dreissenidae</taxon>
        <taxon>Dreissena</taxon>
    </lineage>
</organism>
<dbReference type="Proteomes" id="UP000828390">
    <property type="component" value="Unassembled WGS sequence"/>
</dbReference>
<name>A0A9D4IL56_DREPO</name>
<comment type="caution">
    <text evidence="1">The sequence shown here is derived from an EMBL/GenBank/DDBJ whole genome shotgun (WGS) entry which is preliminary data.</text>
</comment>
<dbReference type="EMBL" id="JAIWYP010000009">
    <property type="protein sequence ID" value="KAH3775563.1"/>
    <property type="molecule type" value="Genomic_DNA"/>
</dbReference>
<evidence type="ECO:0000313" key="1">
    <source>
        <dbReference type="EMBL" id="KAH3775563.1"/>
    </source>
</evidence>
<keyword evidence="2" id="KW-1185">Reference proteome</keyword>
<reference evidence="1" key="2">
    <citation type="submission" date="2020-11" db="EMBL/GenBank/DDBJ databases">
        <authorList>
            <person name="McCartney M.A."/>
            <person name="Auch B."/>
            <person name="Kono T."/>
            <person name="Mallez S."/>
            <person name="Becker A."/>
            <person name="Gohl D.M."/>
            <person name="Silverstein K.A.T."/>
            <person name="Koren S."/>
            <person name="Bechman K.B."/>
            <person name="Herman A."/>
            <person name="Abrahante J.E."/>
            <person name="Garbe J."/>
        </authorList>
    </citation>
    <scope>NUCLEOTIDE SEQUENCE</scope>
    <source>
        <strain evidence="1">Duluth1</strain>
        <tissue evidence="1">Whole animal</tissue>
    </source>
</reference>
<protein>
    <submittedName>
        <fullName evidence="1">Uncharacterized protein</fullName>
    </submittedName>
</protein>
<proteinExistence type="predicted"/>
<evidence type="ECO:0000313" key="2">
    <source>
        <dbReference type="Proteomes" id="UP000828390"/>
    </source>
</evidence>
<reference evidence="1" key="1">
    <citation type="journal article" date="2019" name="bioRxiv">
        <title>The Genome of the Zebra Mussel, Dreissena polymorpha: A Resource for Invasive Species Research.</title>
        <authorList>
            <person name="McCartney M.A."/>
            <person name="Auch B."/>
            <person name="Kono T."/>
            <person name="Mallez S."/>
            <person name="Zhang Y."/>
            <person name="Obille A."/>
            <person name="Becker A."/>
            <person name="Abrahante J.E."/>
            <person name="Garbe J."/>
            <person name="Badalamenti J.P."/>
            <person name="Herman A."/>
            <person name="Mangelson H."/>
            <person name="Liachko I."/>
            <person name="Sullivan S."/>
            <person name="Sone E.D."/>
            <person name="Koren S."/>
            <person name="Silverstein K.A.T."/>
            <person name="Beckman K.B."/>
            <person name="Gohl D.M."/>
        </authorList>
    </citation>
    <scope>NUCLEOTIDE SEQUENCE</scope>
    <source>
        <strain evidence="1">Duluth1</strain>
        <tissue evidence="1">Whole animal</tissue>
    </source>
</reference>
<gene>
    <name evidence="1" type="ORF">DPMN_176968</name>
</gene>
<dbReference type="AlphaFoldDB" id="A0A9D4IL56"/>
<sequence>MNHSDVLYQAVMGQAISLASTSPTEVLQVAPWPTSIDCSATCLRALRELLTLLQH</sequence>
<accession>A0A9D4IL56</accession>